<sequence length="173" mass="19252">MTNFQWFPMGCCLLLSILVRLNLGMEIQSTQEPVKIAAKQRSAIYLHEQSIRQLPSNDLDLESQQLTDSSNVVPTSSPTNKPASDPQKPEEHKITIDRTGKAQGPQIQGKTAIVSNEHIVGDTPAGLHAESQELQTVPRNREFGLQTGFFLVFTHLSGMAIFLFLLYLLPRVL</sequence>
<keyword evidence="3" id="KW-0732">Signal</keyword>
<accession>A0A5B0S755</accession>
<dbReference type="Proteomes" id="UP000325313">
    <property type="component" value="Unassembled WGS sequence"/>
</dbReference>
<feature type="region of interest" description="Disordered" evidence="1">
    <location>
        <begin position="65"/>
        <end position="92"/>
    </location>
</feature>
<evidence type="ECO:0000313" key="6">
    <source>
        <dbReference type="Proteomes" id="UP000324748"/>
    </source>
</evidence>
<protein>
    <submittedName>
        <fullName evidence="5">Uncharacterized protein</fullName>
    </submittedName>
</protein>
<feature type="transmembrane region" description="Helical" evidence="2">
    <location>
        <begin position="149"/>
        <end position="169"/>
    </location>
</feature>
<evidence type="ECO:0000256" key="2">
    <source>
        <dbReference type="SAM" id="Phobius"/>
    </source>
</evidence>
<evidence type="ECO:0000256" key="1">
    <source>
        <dbReference type="SAM" id="MobiDB-lite"/>
    </source>
</evidence>
<dbReference type="AlphaFoldDB" id="A0A5B0S755"/>
<keyword evidence="2" id="KW-0472">Membrane</keyword>
<organism evidence="5 7">
    <name type="scientific">Puccinia graminis f. sp. tritici</name>
    <dbReference type="NCBI Taxonomy" id="56615"/>
    <lineage>
        <taxon>Eukaryota</taxon>
        <taxon>Fungi</taxon>
        <taxon>Dikarya</taxon>
        <taxon>Basidiomycota</taxon>
        <taxon>Pucciniomycotina</taxon>
        <taxon>Pucciniomycetes</taxon>
        <taxon>Pucciniales</taxon>
        <taxon>Pucciniaceae</taxon>
        <taxon>Puccinia</taxon>
    </lineage>
</organism>
<dbReference type="EMBL" id="VSWC01000183">
    <property type="protein sequence ID" value="KAA1069765.1"/>
    <property type="molecule type" value="Genomic_DNA"/>
</dbReference>
<feature type="compositionally biased region" description="Polar residues" evidence="1">
    <location>
        <begin position="65"/>
        <end position="82"/>
    </location>
</feature>
<dbReference type="OrthoDB" id="10288016at2759"/>
<keyword evidence="2" id="KW-0812">Transmembrane</keyword>
<evidence type="ECO:0000313" key="7">
    <source>
        <dbReference type="Proteomes" id="UP000325313"/>
    </source>
</evidence>
<keyword evidence="6" id="KW-1185">Reference proteome</keyword>
<reference evidence="6 7" key="1">
    <citation type="submission" date="2019-05" db="EMBL/GenBank/DDBJ databases">
        <title>Emergence of the Ug99 lineage of the wheat stem rust pathogen through somatic hybridization.</title>
        <authorList>
            <person name="Li F."/>
            <person name="Upadhyaya N.M."/>
            <person name="Sperschneider J."/>
            <person name="Matny O."/>
            <person name="Nguyen-Phuc H."/>
            <person name="Mago R."/>
            <person name="Raley C."/>
            <person name="Miller M.E."/>
            <person name="Silverstein K.A.T."/>
            <person name="Henningsen E."/>
            <person name="Hirsch C.D."/>
            <person name="Visser B."/>
            <person name="Pretorius Z.A."/>
            <person name="Steffenson B.J."/>
            <person name="Schwessinger B."/>
            <person name="Dodds P.N."/>
            <person name="Figueroa M."/>
        </authorList>
    </citation>
    <scope>NUCLEOTIDE SEQUENCE [LARGE SCALE GENOMIC DNA]</scope>
    <source>
        <strain evidence="4">21-0</strain>
        <strain evidence="5 7">Ug99</strain>
    </source>
</reference>
<feature type="signal peptide" evidence="3">
    <location>
        <begin position="1"/>
        <end position="24"/>
    </location>
</feature>
<evidence type="ECO:0000313" key="5">
    <source>
        <dbReference type="EMBL" id="KAA1133309.1"/>
    </source>
</evidence>
<evidence type="ECO:0000256" key="3">
    <source>
        <dbReference type="SAM" id="SignalP"/>
    </source>
</evidence>
<comment type="caution">
    <text evidence="5">The sequence shown here is derived from an EMBL/GenBank/DDBJ whole genome shotgun (WGS) entry which is preliminary data.</text>
</comment>
<dbReference type="EMBL" id="VDEP01000072">
    <property type="protein sequence ID" value="KAA1133309.1"/>
    <property type="molecule type" value="Genomic_DNA"/>
</dbReference>
<dbReference type="Proteomes" id="UP000324748">
    <property type="component" value="Unassembled WGS sequence"/>
</dbReference>
<feature type="chain" id="PRO_5036366719" evidence="3">
    <location>
        <begin position="25"/>
        <end position="173"/>
    </location>
</feature>
<evidence type="ECO:0000313" key="4">
    <source>
        <dbReference type="EMBL" id="KAA1069765.1"/>
    </source>
</evidence>
<name>A0A5B0S755_PUCGR</name>
<proteinExistence type="predicted"/>
<keyword evidence="2" id="KW-1133">Transmembrane helix</keyword>
<gene>
    <name evidence="4" type="ORF">PGT21_032988</name>
    <name evidence="5" type="ORF">PGTUg99_022751</name>
</gene>